<dbReference type="Proteomes" id="UP000640335">
    <property type="component" value="Unassembled WGS sequence"/>
</dbReference>
<proteinExistence type="predicted"/>
<accession>A0ABR8Q7E1</accession>
<reference evidence="3 4" key="1">
    <citation type="submission" date="2020-08" db="EMBL/GenBank/DDBJ databases">
        <title>A Genomic Blueprint of the Chicken Gut Microbiome.</title>
        <authorList>
            <person name="Gilroy R."/>
            <person name="Ravi A."/>
            <person name="Getino M."/>
            <person name="Pursley I."/>
            <person name="Horton D.L."/>
            <person name="Alikhan N.-F."/>
            <person name="Baker D."/>
            <person name="Gharbi K."/>
            <person name="Hall N."/>
            <person name="Watson M."/>
            <person name="Adriaenssens E.M."/>
            <person name="Foster-Nyarko E."/>
            <person name="Jarju S."/>
            <person name="Secka A."/>
            <person name="Antonio M."/>
            <person name="Oren A."/>
            <person name="Chaudhuri R."/>
            <person name="La Ragione R.M."/>
            <person name="Hildebrand F."/>
            <person name="Pallen M.J."/>
        </authorList>
    </citation>
    <scope>NUCLEOTIDE SEQUENCE [LARGE SCALE GENOMIC DNA]</scope>
    <source>
        <strain evidence="3 4">Sa3CUN1</strain>
    </source>
</reference>
<feature type="transmembrane region" description="Helical" evidence="2">
    <location>
        <begin position="18"/>
        <end position="36"/>
    </location>
</feature>
<comment type="caution">
    <text evidence="3">The sequence shown here is derived from an EMBL/GenBank/DDBJ whole genome shotgun (WGS) entry which is preliminary data.</text>
</comment>
<keyword evidence="2" id="KW-0472">Membrane</keyword>
<gene>
    <name evidence="3" type="ORF">H9660_14375</name>
</gene>
<keyword evidence="2" id="KW-0812">Transmembrane</keyword>
<name>A0ABR8Q7E1_9CLOT</name>
<keyword evidence="1" id="KW-0175">Coiled coil</keyword>
<organism evidence="3 4">
    <name type="scientific">Clostridium gallinarum</name>
    <dbReference type="NCBI Taxonomy" id="2762246"/>
    <lineage>
        <taxon>Bacteria</taxon>
        <taxon>Bacillati</taxon>
        <taxon>Bacillota</taxon>
        <taxon>Clostridia</taxon>
        <taxon>Eubacteriales</taxon>
        <taxon>Clostridiaceae</taxon>
        <taxon>Clostridium</taxon>
    </lineage>
</organism>
<evidence type="ECO:0000313" key="3">
    <source>
        <dbReference type="EMBL" id="MBD7916330.1"/>
    </source>
</evidence>
<sequence length="202" mass="23598">MNIKNIFDFTKGNPKTKIIIALLVLIISIFQIQTITKNNKIIELTQLVNKYEDEVSSSSEEKENLESEIDKLNKEIEEYKNEKDKAKEEIAIEKEDQAKIEEENKVESEEKVYGVETSINYVVDDIINRFEEIGKKSDKKLNRDIKTGKEYLIYEGFELKINDTQIENAIQKIGENTEFGIRIVDGKLVTETYYKIYIIEKQ</sequence>
<dbReference type="EMBL" id="JACSQZ010000073">
    <property type="protein sequence ID" value="MBD7916330.1"/>
    <property type="molecule type" value="Genomic_DNA"/>
</dbReference>
<evidence type="ECO:0000256" key="2">
    <source>
        <dbReference type="SAM" id="Phobius"/>
    </source>
</evidence>
<evidence type="ECO:0000256" key="1">
    <source>
        <dbReference type="SAM" id="Coils"/>
    </source>
</evidence>
<keyword evidence="2" id="KW-1133">Transmembrane helix</keyword>
<dbReference type="RefSeq" id="WP_191751073.1">
    <property type="nucleotide sequence ID" value="NZ_JACSQZ010000073.1"/>
</dbReference>
<evidence type="ECO:0000313" key="4">
    <source>
        <dbReference type="Proteomes" id="UP000640335"/>
    </source>
</evidence>
<keyword evidence="4" id="KW-1185">Reference proteome</keyword>
<feature type="coiled-coil region" evidence="1">
    <location>
        <begin position="41"/>
        <end position="112"/>
    </location>
</feature>
<protein>
    <submittedName>
        <fullName evidence="3">Uncharacterized protein</fullName>
    </submittedName>
</protein>